<accession>A0ABN8LZ32</accession>
<proteinExistence type="predicted"/>
<comment type="caution">
    <text evidence="1">The sequence shown here is derived from an EMBL/GenBank/DDBJ whole genome shotgun (WGS) entry which is preliminary data.</text>
</comment>
<keyword evidence="2" id="KW-1185">Reference proteome</keyword>
<reference evidence="1 2" key="1">
    <citation type="submission" date="2022-05" db="EMBL/GenBank/DDBJ databases">
        <authorList>
            <consortium name="Genoscope - CEA"/>
            <person name="William W."/>
        </authorList>
    </citation>
    <scope>NUCLEOTIDE SEQUENCE [LARGE SCALE GENOMIC DNA]</scope>
</reference>
<name>A0ABN8LZ32_9CNID</name>
<organism evidence="1 2">
    <name type="scientific">Porites evermanni</name>
    <dbReference type="NCBI Taxonomy" id="104178"/>
    <lineage>
        <taxon>Eukaryota</taxon>
        <taxon>Metazoa</taxon>
        <taxon>Cnidaria</taxon>
        <taxon>Anthozoa</taxon>
        <taxon>Hexacorallia</taxon>
        <taxon>Scleractinia</taxon>
        <taxon>Fungiina</taxon>
        <taxon>Poritidae</taxon>
        <taxon>Porites</taxon>
    </lineage>
</organism>
<evidence type="ECO:0000313" key="1">
    <source>
        <dbReference type="EMBL" id="CAH3020730.1"/>
    </source>
</evidence>
<gene>
    <name evidence="1" type="ORF">PEVE_00008345</name>
</gene>
<protein>
    <submittedName>
        <fullName evidence="1">Uncharacterized protein</fullName>
    </submittedName>
</protein>
<evidence type="ECO:0000313" key="2">
    <source>
        <dbReference type="Proteomes" id="UP001159427"/>
    </source>
</evidence>
<dbReference type="Proteomes" id="UP001159427">
    <property type="component" value="Unassembled WGS sequence"/>
</dbReference>
<dbReference type="EMBL" id="CALNXI010000157">
    <property type="protein sequence ID" value="CAH3020730.1"/>
    <property type="molecule type" value="Genomic_DNA"/>
</dbReference>
<sequence length="133" mass="15257">MYLSGSKELDKNFSSHRGIVDAKPLPQQRTITEALKITKPDSQSSDCRHFFENPDIVESFKDDCSTRKVSTKTLFERERAKGKFRCFLKGKGHTKCSTLKGCKDKHPGEAEELARAIYVLMNREVTYKGHRFI</sequence>